<gene>
    <name evidence="1" type="ORF">KPSA3_07735</name>
</gene>
<proteinExistence type="predicted"/>
<organism evidence="1 2">
    <name type="scientific">Pseudomonas syringae pv. actinidiae</name>
    <dbReference type="NCBI Taxonomy" id="103796"/>
    <lineage>
        <taxon>Bacteria</taxon>
        <taxon>Pseudomonadati</taxon>
        <taxon>Pseudomonadota</taxon>
        <taxon>Gammaproteobacteria</taxon>
        <taxon>Pseudomonadales</taxon>
        <taxon>Pseudomonadaceae</taxon>
        <taxon>Pseudomonas</taxon>
        <taxon>Pseudomonas syringae</taxon>
    </lineage>
</organism>
<name>A0AAN4QF05_PSESF</name>
<comment type="caution">
    <text evidence="1">The sequence shown here is derived from an EMBL/GenBank/DDBJ whole genome shotgun (WGS) entry which is preliminary data.</text>
</comment>
<dbReference type="Proteomes" id="UP000248291">
    <property type="component" value="Unassembled WGS sequence"/>
</dbReference>
<sequence length="62" mass="7036">MTRYTPPALDWAFGSTRTWVSRSMIEGMNMSESVARFQIALVQAEIVGGAVFVHCPERRFSR</sequence>
<dbReference type="AlphaFoldDB" id="A0AAN4QF05"/>
<evidence type="ECO:0000313" key="2">
    <source>
        <dbReference type="Proteomes" id="UP000248291"/>
    </source>
</evidence>
<evidence type="ECO:0000313" key="1">
    <source>
        <dbReference type="EMBL" id="GBH21683.1"/>
    </source>
</evidence>
<reference evidence="1 2" key="1">
    <citation type="submission" date="2018-04" db="EMBL/GenBank/DDBJ databases">
        <title>Draft genome sequence of Pseudomonas syringae pv. actinidiae biovar 3 strains isolated from kiwifruit in Kagawa prefecture.</title>
        <authorList>
            <person name="Tabuchi M."/>
            <person name="Saito M."/>
            <person name="Fujiwara S."/>
            <person name="Sasa N."/>
            <person name="Akimitsu K."/>
            <person name="Gomi K."/>
            <person name="Konishi-Sugita S."/>
            <person name="Hamano K."/>
            <person name="Kataoka I."/>
        </authorList>
    </citation>
    <scope>NUCLEOTIDE SEQUENCE [LARGE SCALE GENOMIC DNA]</scope>
    <source>
        <strain evidence="1 2">MAFF212211</strain>
    </source>
</reference>
<protein>
    <submittedName>
        <fullName evidence="1">Uncharacterized protein</fullName>
    </submittedName>
</protein>
<dbReference type="EMBL" id="BGKA01000333">
    <property type="protein sequence ID" value="GBH21683.1"/>
    <property type="molecule type" value="Genomic_DNA"/>
</dbReference>
<accession>A0AAN4QF05</accession>